<sequence>MKEGSVDLSQKSLWGENPDHEGVFCHFPPLFRHYDASVFAQSNADIDRSEPLLQDRLETDKALEPGFDRKPGAFRPSRIVRPDGKVETQTDATAFLDYVVISYTWGRWMEKSREYDTDLEGCKWKIPASTLFSRQELDAAVRKIAGGRNFWLDVFCIPQDDSDPEKGQEISRQGDIFSNATGAAIWLNTGGEAILREVCSWADTHRNQYALDMDPTPDLRPKEQTLHRFRILKSLPEAIPWTTSLWTLQETALRRDAVFHGRNGHPVLSIDTGKPLTVTDFVKVMTQIETDLQVLRSISHQLKEKDRVLFQEVMLNVERIALSNLDSMTARDLYLASKQRQCERSHDRIYAIMNALGVLVPVDYTAPIESVQAMFILKLYNTYPAEMQSFLEYMGDSGADVCWPSLYGLRSRSLSRMRQAPGDEPYAGFTNITSDGWLTATDVLRLDSASVDFICSLIAQSAAAICFDDKGQDRLVRNSSMDGEDHRAQQSRTARNLRTISKGERIVLISLGRLRPTSTIGPTSVYLVCLEAKGGIQSDATVRAFRIGLLISHKQVRGTESKNESVCIKHDLQGGKGSGDVESSHRWICDSETPMYFHPTWAIDEDCRCLEDYQD</sequence>
<evidence type="ECO:0000313" key="2">
    <source>
        <dbReference type="EMBL" id="KAF2726900.1"/>
    </source>
</evidence>
<comment type="caution">
    <text evidence="2">The sequence shown here is derived from an EMBL/GenBank/DDBJ whole genome shotgun (WGS) entry which is preliminary data.</text>
</comment>
<name>A0A9P4UW86_9PLEO</name>
<dbReference type="Pfam" id="PF06985">
    <property type="entry name" value="HET"/>
    <property type="match status" value="1"/>
</dbReference>
<keyword evidence="3" id="KW-1185">Reference proteome</keyword>
<dbReference type="Proteomes" id="UP000799444">
    <property type="component" value="Unassembled WGS sequence"/>
</dbReference>
<organism evidence="2 3">
    <name type="scientific">Polyplosphaeria fusca</name>
    <dbReference type="NCBI Taxonomy" id="682080"/>
    <lineage>
        <taxon>Eukaryota</taxon>
        <taxon>Fungi</taxon>
        <taxon>Dikarya</taxon>
        <taxon>Ascomycota</taxon>
        <taxon>Pezizomycotina</taxon>
        <taxon>Dothideomycetes</taxon>
        <taxon>Pleosporomycetidae</taxon>
        <taxon>Pleosporales</taxon>
        <taxon>Tetraplosphaeriaceae</taxon>
        <taxon>Polyplosphaeria</taxon>
    </lineage>
</organism>
<dbReference type="InterPro" id="IPR010730">
    <property type="entry name" value="HET"/>
</dbReference>
<dbReference type="PANTHER" id="PTHR24148:SF64">
    <property type="entry name" value="HETEROKARYON INCOMPATIBILITY DOMAIN-CONTAINING PROTEIN"/>
    <property type="match status" value="1"/>
</dbReference>
<dbReference type="EMBL" id="ML996374">
    <property type="protein sequence ID" value="KAF2726900.1"/>
    <property type="molecule type" value="Genomic_DNA"/>
</dbReference>
<feature type="domain" description="Heterokaryon incompatibility" evidence="1">
    <location>
        <begin position="98"/>
        <end position="250"/>
    </location>
</feature>
<dbReference type="AlphaFoldDB" id="A0A9P4UW86"/>
<accession>A0A9P4UW86</accession>
<reference evidence="2" key="1">
    <citation type="journal article" date="2020" name="Stud. Mycol.">
        <title>101 Dothideomycetes genomes: a test case for predicting lifestyles and emergence of pathogens.</title>
        <authorList>
            <person name="Haridas S."/>
            <person name="Albert R."/>
            <person name="Binder M."/>
            <person name="Bloem J."/>
            <person name="Labutti K."/>
            <person name="Salamov A."/>
            <person name="Andreopoulos B."/>
            <person name="Baker S."/>
            <person name="Barry K."/>
            <person name="Bills G."/>
            <person name="Bluhm B."/>
            <person name="Cannon C."/>
            <person name="Castanera R."/>
            <person name="Culley D."/>
            <person name="Daum C."/>
            <person name="Ezra D."/>
            <person name="Gonzalez J."/>
            <person name="Henrissat B."/>
            <person name="Kuo A."/>
            <person name="Liang C."/>
            <person name="Lipzen A."/>
            <person name="Lutzoni F."/>
            <person name="Magnuson J."/>
            <person name="Mondo S."/>
            <person name="Nolan M."/>
            <person name="Ohm R."/>
            <person name="Pangilinan J."/>
            <person name="Park H.-J."/>
            <person name="Ramirez L."/>
            <person name="Alfaro M."/>
            <person name="Sun H."/>
            <person name="Tritt A."/>
            <person name="Yoshinaga Y."/>
            <person name="Zwiers L.-H."/>
            <person name="Turgeon B."/>
            <person name="Goodwin S."/>
            <person name="Spatafora J."/>
            <person name="Crous P."/>
            <person name="Grigoriev I."/>
        </authorList>
    </citation>
    <scope>NUCLEOTIDE SEQUENCE</scope>
    <source>
        <strain evidence="2">CBS 125425</strain>
    </source>
</reference>
<dbReference type="PANTHER" id="PTHR24148">
    <property type="entry name" value="ANKYRIN REPEAT DOMAIN-CONTAINING PROTEIN 39 HOMOLOG-RELATED"/>
    <property type="match status" value="1"/>
</dbReference>
<proteinExistence type="predicted"/>
<evidence type="ECO:0000313" key="3">
    <source>
        <dbReference type="Proteomes" id="UP000799444"/>
    </source>
</evidence>
<dbReference type="OrthoDB" id="2157530at2759"/>
<protein>
    <recommendedName>
        <fullName evidence="1">Heterokaryon incompatibility domain-containing protein</fullName>
    </recommendedName>
</protein>
<evidence type="ECO:0000259" key="1">
    <source>
        <dbReference type="Pfam" id="PF06985"/>
    </source>
</evidence>
<gene>
    <name evidence="2" type="ORF">EJ04DRAFT_596789</name>
</gene>
<dbReference type="InterPro" id="IPR052895">
    <property type="entry name" value="HetReg/Transcr_Mod"/>
</dbReference>